<comment type="similarity">
    <text evidence="4 16">Belongs to the diacylglycerol acyltransferase family.</text>
</comment>
<keyword evidence="6 16" id="KW-0444">Lipid biosynthesis</keyword>
<name>A0A4S8LA54_DENBC</name>
<dbReference type="CDD" id="cd07987">
    <property type="entry name" value="LPLAT_MGAT-like"/>
    <property type="match status" value="1"/>
</dbReference>
<evidence type="ECO:0000313" key="17">
    <source>
        <dbReference type="EMBL" id="THU85490.1"/>
    </source>
</evidence>
<dbReference type="GO" id="GO:0005789">
    <property type="term" value="C:endoplasmic reticulum membrane"/>
    <property type="evidence" value="ECO:0007669"/>
    <property type="project" value="UniProtKB-SubCell"/>
</dbReference>
<evidence type="ECO:0000256" key="7">
    <source>
        <dbReference type="ARBA" id="ARBA00022679"/>
    </source>
</evidence>
<evidence type="ECO:0000256" key="14">
    <source>
        <dbReference type="ARBA" id="ARBA00023315"/>
    </source>
</evidence>
<sequence length="452" mass="50842">MSSSSSRLSYASIEAGRKLSVASRNISASSLKDRLALLSPTNLKPMHNPIEFAPAKIPRKRRLQMLAVAVWSVMIVITTSLFLLLWYVVNSTLIGGLGVKPGMDVIFGSLIIRFTQLLHSIRYADPNQTKRRVLHSSFPPLWPFLAVYQAWVLWIDQSPEHGGRIAPWFRRWRFWKYFADYYPASFLKEADLPADRPYVFGYHPHGIIGMGALATFATEATGFSEAFPGITPHLLTLASNFHMPIYRDIILAMGICSVSKRSCSNILKRGPGSAITIVVGGAAESLSARPGTADLTLRKRLGFIKVAIQHGADLVPVFSFGENDVGGPLFRSSNRWQKPHVVVVCMQIYEQMPNEKGTTVYALQKKFQSVFGFTLPLFHGRGLLNYNLGLMPYRRQIVAVIGNPIHVEQCDKPSIEEVMRVQKLYIEELTRIWNTYKDQFAKARTRELSIIE</sequence>
<feature type="transmembrane region" description="Helical" evidence="16">
    <location>
        <begin position="133"/>
        <end position="154"/>
    </location>
</feature>
<evidence type="ECO:0000313" key="18">
    <source>
        <dbReference type="Proteomes" id="UP000297245"/>
    </source>
</evidence>
<evidence type="ECO:0000256" key="2">
    <source>
        <dbReference type="ARBA" id="ARBA00004771"/>
    </source>
</evidence>
<dbReference type="OrthoDB" id="264532at2759"/>
<dbReference type="EC" id="2.3.1.20" evidence="5 16"/>
<evidence type="ECO:0000256" key="11">
    <source>
        <dbReference type="ARBA" id="ARBA00022989"/>
    </source>
</evidence>
<keyword evidence="13 16" id="KW-0472">Membrane</keyword>
<comment type="pathway">
    <text evidence="2 16">Glycerolipid metabolism; triacylglycerol biosynthesis.</text>
</comment>
<keyword evidence="14 16" id="KW-0012">Acyltransferase</keyword>
<evidence type="ECO:0000256" key="9">
    <source>
        <dbReference type="ARBA" id="ARBA00022798"/>
    </source>
</evidence>
<dbReference type="PANTHER" id="PTHR12317:SF0">
    <property type="entry name" value="ACYLTRANSFERASE"/>
    <property type="match status" value="1"/>
</dbReference>
<evidence type="ECO:0000256" key="15">
    <source>
        <dbReference type="ARBA" id="ARBA00048109"/>
    </source>
</evidence>
<organism evidence="17 18">
    <name type="scientific">Dendrothele bispora (strain CBS 962.96)</name>
    <dbReference type="NCBI Taxonomy" id="1314807"/>
    <lineage>
        <taxon>Eukaryota</taxon>
        <taxon>Fungi</taxon>
        <taxon>Dikarya</taxon>
        <taxon>Basidiomycota</taxon>
        <taxon>Agaricomycotina</taxon>
        <taxon>Agaricomycetes</taxon>
        <taxon>Agaricomycetidae</taxon>
        <taxon>Agaricales</taxon>
        <taxon>Agaricales incertae sedis</taxon>
        <taxon>Dendrothele</taxon>
    </lineage>
</organism>
<comment type="pathway">
    <text evidence="3">Lipid metabolism.</text>
</comment>
<evidence type="ECO:0000256" key="13">
    <source>
        <dbReference type="ARBA" id="ARBA00023136"/>
    </source>
</evidence>
<dbReference type="AlphaFoldDB" id="A0A4S8LA54"/>
<dbReference type="UniPathway" id="UPA00282"/>
<dbReference type="Proteomes" id="UP000297245">
    <property type="component" value="Unassembled WGS sequence"/>
</dbReference>
<dbReference type="EMBL" id="ML179543">
    <property type="protein sequence ID" value="THU85490.1"/>
    <property type="molecule type" value="Genomic_DNA"/>
</dbReference>
<keyword evidence="9" id="KW-0319">Glycerol metabolism</keyword>
<keyword evidence="12 16" id="KW-0443">Lipid metabolism</keyword>
<proteinExistence type="inferred from homology"/>
<dbReference type="Pfam" id="PF03982">
    <property type="entry name" value="DAGAT"/>
    <property type="match status" value="2"/>
</dbReference>
<comment type="function">
    <text evidence="16">Catalyzes the terminal and only committed step in triacylglycerol synthesis by using diacylglycerol and fatty acyl CoA as substrates.</text>
</comment>
<evidence type="ECO:0000256" key="5">
    <source>
        <dbReference type="ARBA" id="ARBA00013244"/>
    </source>
</evidence>
<reference evidence="17 18" key="1">
    <citation type="journal article" date="2019" name="Nat. Ecol. Evol.">
        <title>Megaphylogeny resolves global patterns of mushroom evolution.</title>
        <authorList>
            <person name="Varga T."/>
            <person name="Krizsan K."/>
            <person name="Foldi C."/>
            <person name="Dima B."/>
            <person name="Sanchez-Garcia M."/>
            <person name="Sanchez-Ramirez S."/>
            <person name="Szollosi G.J."/>
            <person name="Szarkandi J.G."/>
            <person name="Papp V."/>
            <person name="Albert L."/>
            <person name="Andreopoulos W."/>
            <person name="Angelini C."/>
            <person name="Antonin V."/>
            <person name="Barry K.W."/>
            <person name="Bougher N.L."/>
            <person name="Buchanan P."/>
            <person name="Buyck B."/>
            <person name="Bense V."/>
            <person name="Catcheside P."/>
            <person name="Chovatia M."/>
            <person name="Cooper J."/>
            <person name="Damon W."/>
            <person name="Desjardin D."/>
            <person name="Finy P."/>
            <person name="Geml J."/>
            <person name="Haridas S."/>
            <person name="Hughes K."/>
            <person name="Justo A."/>
            <person name="Karasinski D."/>
            <person name="Kautmanova I."/>
            <person name="Kiss B."/>
            <person name="Kocsube S."/>
            <person name="Kotiranta H."/>
            <person name="LaButti K.M."/>
            <person name="Lechner B.E."/>
            <person name="Liimatainen K."/>
            <person name="Lipzen A."/>
            <person name="Lukacs Z."/>
            <person name="Mihaltcheva S."/>
            <person name="Morgado L.N."/>
            <person name="Niskanen T."/>
            <person name="Noordeloos M.E."/>
            <person name="Ohm R.A."/>
            <person name="Ortiz-Santana B."/>
            <person name="Ovrebo C."/>
            <person name="Racz N."/>
            <person name="Riley R."/>
            <person name="Savchenko A."/>
            <person name="Shiryaev A."/>
            <person name="Soop K."/>
            <person name="Spirin V."/>
            <person name="Szebenyi C."/>
            <person name="Tomsovsky M."/>
            <person name="Tulloss R.E."/>
            <person name="Uehling J."/>
            <person name="Grigoriev I.V."/>
            <person name="Vagvolgyi C."/>
            <person name="Papp T."/>
            <person name="Martin F.M."/>
            <person name="Miettinen O."/>
            <person name="Hibbett D.S."/>
            <person name="Nagy L.G."/>
        </authorList>
    </citation>
    <scope>NUCLEOTIDE SEQUENCE [LARGE SCALE GENOMIC DNA]</scope>
    <source>
        <strain evidence="17 18">CBS 962.96</strain>
    </source>
</reference>
<feature type="transmembrane region" description="Helical" evidence="16">
    <location>
        <begin position="66"/>
        <end position="87"/>
    </location>
</feature>
<dbReference type="GO" id="GO:0004144">
    <property type="term" value="F:diacylglycerol O-acyltransferase activity"/>
    <property type="evidence" value="ECO:0007669"/>
    <property type="project" value="UniProtKB-UniRule"/>
</dbReference>
<evidence type="ECO:0000256" key="10">
    <source>
        <dbReference type="ARBA" id="ARBA00022824"/>
    </source>
</evidence>
<keyword evidence="11 16" id="KW-1133">Transmembrane helix</keyword>
<dbReference type="PANTHER" id="PTHR12317">
    <property type="entry name" value="DIACYLGLYCEROL O-ACYLTRANSFERASE"/>
    <property type="match status" value="1"/>
</dbReference>
<gene>
    <name evidence="17" type="ORF">K435DRAFT_869197</name>
</gene>
<evidence type="ECO:0000256" key="6">
    <source>
        <dbReference type="ARBA" id="ARBA00022516"/>
    </source>
</evidence>
<evidence type="ECO:0000256" key="4">
    <source>
        <dbReference type="ARBA" id="ARBA00005420"/>
    </source>
</evidence>
<accession>A0A4S8LA54</accession>
<comment type="subcellular location">
    <subcellularLocation>
        <location evidence="1 16">Endoplasmic reticulum membrane</location>
        <topology evidence="1 16">Multi-pass membrane protein</topology>
    </subcellularLocation>
</comment>
<keyword evidence="7" id="KW-0808">Transferase</keyword>
<keyword evidence="18" id="KW-1185">Reference proteome</keyword>
<feature type="transmembrane region" description="Helical" evidence="16">
    <location>
        <begin position="93"/>
        <end position="112"/>
    </location>
</feature>
<dbReference type="GO" id="GO:0006071">
    <property type="term" value="P:glycerol metabolic process"/>
    <property type="evidence" value="ECO:0007669"/>
    <property type="project" value="UniProtKB-UniRule"/>
</dbReference>
<evidence type="ECO:0000256" key="16">
    <source>
        <dbReference type="RuleBase" id="RU367023"/>
    </source>
</evidence>
<protein>
    <recommendedName>
        <fullName evidence="5 16">Diacylglycerol O-acyltransferase</fullName>
        <ecNumber evidence="5 16">2.3.1.20</ecNumber>
    </recommendedName>
</protein>
<evidence type="ECO:0000256" key="1">
    <source>
        <dbReference type="ARBA" id="ARBA00004477"/>
    </source>
</evidence>
<dbReference type="InterPro" id="IPR007130">
    <property type="entry name" value="DAGAT"/>
</dbReference>
<comment type="catalytic activity">
    <reaction evidence="15 16">
        <text>an acyl-CoA + a 1,2-diacyl-sn-glycerol = a triacyl-sn-glycerol + CoA</text>
        <dbReference type="Rhea" id="RHEA:10868"/>
        <dbReference type="ChEBI" id="CHEBI:17815"/>
        <dbReference type="ChEBI" id="CHEBI:57287"/>
        <dbReference type="ChEBI" id="CHEBI:58342"/>
        <dbReference type="ChEBI" id="CHEBI:64615"/>
        <dbReference type="EC" id="2.3.1.20"/>
    </reaction>
</comment>
<dbReference type="GO" id="GO:0019432">
    <property type="term" value="P:triglyceride biosynthetic process"/>
    <property type="evidence" value="ECO:0007669"/>
    <property type="project" value="UniProtKB-UniRule"/>
</dbReference>
<keyword evidence="8 16" id="KW-0812">Transmembrane</keyword>
<evidence type="ECO:0000256" key="12">
    <source>
        <dbReference type="ARBA" id="ARBA00023098"/>
    </source>
</evidence>
<evidence type="ECO:0000256" key="8">
    <source>
        <dbReference type="ARBA" id="ARBA00022692"/>
    </source>
</evidence>
<evidence type="ECO:0000256" key="3">
    <source>
        <dbReference type="ARBA" id="ARBA00005189"/>
    </source>
</evidence>
<keyword evidence="10 16" id="KW-0256">Endoplasmic reticulum</keyword>